<dbReference type="InterPro" id="IPR050597">
    <property type="entry name" value="Cytochrome_c_Oxidase_Subunit"/>
</dbReference>
<keyword evidence="1 4" id="KW-0349">Heme</keyword>
<dbReference type="InterPro" id="IPR009056">
    <property type="entry name" value="Cyt_c-like_dom"/>
</dbReference>
<sequence>MSDPNKEFDGIKQGENPLPAWWKWVFLGSIIFGILYPIYFHGFSDWGTTEYYSAQVKEYTELFPNKNVAIQSQDGSNPMRGNANAIASGQTTFQTYCVACHGPTGEGLVGPNLMDKEWLHGNTDAQLYENVMKGIPFERTKLGRGPMPPHEMSLGSEKVYQVLAWLASRNLEIKPTK</sequence>
<evidence type="ECO:0000256" key="5">
    <source>
        <dbReference type="SAM" id="Phobius"/>
    </source>
</evidence>
<proteinExistence type="predicted"/>
<dbReference type="Pfam" id="PF14715">
    <property type="entry name" value="FixP_N"/>
    <property type="match status" value="1"/>
</dbReference>
<dbReference type="InterPro" id="IPR036909">
    <property type="entry name" value="Cyt_c-like_dom_sf"/>
</dbReference>
<reference evidence="7 8" key="1">
    <citation type="submission" date="2021-08" db="EMBL/GenBank/DDBJ databases">
        <title>Complete genome sequence of Leptospira kobayashii strain E30.</title>
        <authorList>
            <person name="Nakao R."/>
            <person name="Nakamura S."/>
            <person name="Masuzawa T."/>
            <person name="Koizumi N."/>
        </authorList>
    </citation>
    <scope>NUCLEOTIDE SEQUENCE [LARGE SCALE GENOMIC DNA]</scope>
    <source>
        <strain evidence="7 8">E30</strain>
    </source>
</reference>
<keyword evidence="5" id="KW-0812">Transmembrane</keyword>
<feature type="domain" description="Cytochrome c" evidence="6">
    <location>
        <begin position="84"/>
        <end position="170"/>
    </location>
</feature>
<dbReference type="InterPro" id="IPR038414">
    <property type="entry name" value="CcoP_N_sf"/>
</dbReference>
<gene>
    <name evidence="7" type="ORF">LPTSP3_g15920</name>
</gene>
<dbReference type="InterPro" id="IPR032858">
    <property type="entry name" value="CcoP_N"/>
</dbReference>
<evidence type="ECO:0000313" key="8">
    <source>
        <dbReference type="Proteomes" id="UP000245263"/>
    </source>
</evidence>
<name>A0ABN6KCG2_9LEPT</name>
<dbReference type="Gene3D" id="6.10.280.130">
    <property type="match status" value="1"/>
</dbReference>
<dbReference type="RefSeq" id="WP_109019646.1">
    <property type="nucleotide sequence ID" value="NZ_AP025028.1"/>
</dbReference>
<keyword evidence="8" id="KW-1185">Reference proteome</keyword>
<evidence type="ECO:0000259" key="6">
    <source>
        <dbReference type="PROSITE" id="PS51007"/>
    </source>
</evidence>
<keyword evidence="5" id="KW-1133">Transmembrane helix</keyword>
<dbReference type="PANTHER" id="PTHR33751">
    <property type="entry name" value="CBB3-TYPE CYTOCHROME C OXIDASE SUBUNIT FIXP"/>
    <property type="match status" value="1"/>
</dbReference>
<dbReference type="Proteomes" id="UP000245263">
    <property type="component" value="Chromosome 1"/>
</dbReference>
<protein>
    <submittedName>
        <fullName evidence="7">Cytochrome CBB3</fullName>
    </submittedName>
</protein>
<organism evidence="7 8">
    <name type="scientific">Leptospira kobayashii</name>
    <dbReference type="NCBI Taxonomy" id="1917830"/>
    <lineage>
        <taxon>Bacteria</taxon>
        <taxon>Pseudomonadati</taxon>
        <taxon>Spirochaetota</taxon>
        <taxon>Spirochaetia</taxon>
        <taxon>Leptospirales</taxon>
        <taxon>Leptospiraceae</taxon>
        <taxon>Leptospira</taxon>
    </lineage>
</organism>
<dbReference type="SUPFAM" id="SSF46626">
    <property type="entry name" value="Cytochrome c"/>
    <property type="match status" value="1"/>
</dbReference>
<keyword evidence="3 4" id="KW-0408">Iron</keyword>
<dbReference type="EMBL" id="AP025028">
    <property type="protein sequence ID" value="BDA78662.1"/>
    <property type="molecule type" value="Genomic_DNA"/>
</dbReference>
<evidence type="ECO:0000256" key="1">
    <source>
        <dbReference type="ARBA" id="ARBA00022617"/>
    </source>
</evidence>
<accession>A0ABN6KCG2</accession>
<dbReference type="Pfam" id="PF13442">
    <property type="entry name" value="Cytochrome_CBB3"/>
    <property type="match status" value="1"/>
</dbReference>
<dbReference type="Gene3D" id="1.10.760.10">
    <property type="entry name" value="Cytochrome c-like domain"/>
    <property type="match status" value="1"/>
</dbReference>
<dbReference type="PROSITE" id="PS51007">
    <property type="entry name" value="CYTC"/>
    <property type="match status" value="1"/>
</dbReference>
<keyword evidence="5" id="KW-0472">Membrane</keyword>
<feature type="transmembrane region" description="Helical" evidence="5">
    <location>
        <begin position="20"/>
        <end position="39"/>
    </location>
</feature>
<evidence type="ECO:0000256" key="2">
    <source>
        <dbReference type="ARBA" id="ARBA00022723"/>
    </source>
</evidence>
<evidence type="ECO:0000256" key="3">
    <source>
        <dbReference type="ARBA" id="ARBA00023004"/>
    </source>
</evidence>
<evidence type="ECO:0000256" key="4">
    <source>
        <dbReference type="PROSITE-ProRule" id="PRU00433"/>
    </source>
</evidence>
<evidence type="ECO:0000313" key="7">
    <source>
        <dbReference type="EMBL" id="BDA78662.1"/>
    </source>
</evidence>
<keyword evidence="2 4" id="KW-0479">Metal-binding</keyword>
<dbReference type="PANTHER" id="PTHR33751:SF1">
    <property type="entry name" value="CBB3-TYPE CYTOCHROME C OXIDASE SUBUNIT FIXP"/>
    <property type="match status" value="1"/>
</dbReference>